<evidence type="ECO:0000259" key="12">
    <source>
        <dbReference type="Pfam" id="PF15867"/>
    </source>
</evidence>
<evidence type="ECO:0000256" key="6">
    <source>
        <dbReference type="ARBA" id="ARBA00022794"/>
    </source>
</evidence>
<dbReference type="AlphaFoldDB" id="A0A1S3JAE8"/>
<dbReference type="Pfam" id="PF15867">
    <property type="entry name" value="Dynein_attach_N"/>
    <property type="match status" value="1"/>
</dbReference>
<evidence type="ECO:0000313" key="13">
    <source>
        <dbReference type="Proteomes" id="UP000085678"/>
    </source>
</evidence>
<organism evidence="13 14">
    <name type="scientific">Lingula anatina</name>
    <name type="common">Brachiopod</name>
    <name type="synonym">Lingula unguis</name>
    <dbReference type="NCBI Taxonomy" id="7574"/>
    <lineage>
        <taxon>Eukaryota</taxon>
        <taxon>Metazoa</taxon>
        <taxon>Spiralia</taxon>
        <taxon>Lophotrochozoa</taxon>
        <taxon>Brachiopoda</taxon>
        <taxon>Linguliformea</taxon>
        <taxon>Lingulata</taxon>
        <taxon>Lingulida</taxon>
        <taxon>Linguloidea</taxon>
        <taxon>Lingulidae</taxon>
        <taxon>Lingula</taxon>
    </lineage>
</organism>
<dbReference type="GO" id="GO:0031514">
    <property type="term" value="C:motile cilium"/>
    <property type="evidence" value="ECO:0007669"/>
    <property type="project" value="UniProtKB-SubCell"/>
</dbReference>
<comment type="function">
    <text evidence="1">Dynein-attachment factor required for cilia motility.</text>
</comment>
<dbReference type="InterPro" id="IPR042422">
    <property type="entry name" value="CC103"/>
</dbReference>
<feature type="domain" description="Dynein attachment factor N-terminal" evidence="12">
    <location>
        <begin position="9"/>
        <end position="77"/>
    </location>
</feature>
<dbReference type="InterPro" id="IPR031733">
    <property type="entry name" value="Dynein_attach_N"/>
</dbReference>
<evidence type="ECO:0000259" key="11">
    <source>
        <dbReference type="Pfam" id="PF13877"/>
    </source>
</evidence>
<dbReference type="GO" id="GO:0005576">
    <property type="term" value="C:extracellular region"/>
    <property type="evidence" value="ECO:0007669"/>
    <property type="project" value="GOC"/>
</dbReference>
<evidence type="ECO:0000256" key="7">
    <source>
        <dbReference type="ARBA" id="ARBA00022846"/>
    </source>
</evidence>
<evidence type="ECO:0000313" key="14">
    <source>
        <dbReference type="RefSeq" id="XP_013407380.1"/>
    </source>
</evidence>
<dbReference type="STRING" id="7574.A0A1S3JAE8"/>
<evidence type="ECO:0000256" key="8">
    <source>
        <dbReference type="ARBA" id="ARBA00023069"/>
    </source>
</evidence>
<dbReference type="GO" id="GO:0007368">
    <property type="term" value="P:determination of left/right symmetry"/>
    <property type="evidence" value="ECO:0007669"/>
    <property type="project" value="TreeGrafter"/>
</dbReference>
<keyword evidence="9" id="KW-0966">Cell projection</keyword>
<evidence type="ECO:0000256" key="5">
    <source>
        <dbReference type="ARBA" id="ARBA00022490"/>
    </source>
</evidence>
<keyword evidence="7" id="KW-0282">Flagellum</keyword>
<keyword evidence="13" id="KW-1185">Reference proteome</keyword>
<dbReference type="Pfam" id="PF13877">
    <property type="entry name" value="RPAP3_C"/>
    <property type="match status" value="1"/>
</dbReference>
<reference evidence="14" key="1">
    <citation type="submission" date="2025-08" db="UniProtKB">
        <authorList>
            <consortium name="RefSeq"/>
        </authorList>
    </citation>
    <scope>IDENTIFICATION</scope>
    <source>
        <tissue evidence="14">Gonads</tissue>
    </source>
</reference>
<comment type="similarity">
    <text evidence="10">Belongs to the DNAAF19/PR46b family.</text>
</comment>
<name>A0A1S3JAE8_LINAN</name>
<keyword evidence="8" id="KW-0969">Cilium</keyword>
<dbReference type="InParanoid" id="A0A1S3JAE8"/>
<dbReference type="Proteomes" id="UP000085678">
    <property type="component" value="Unplaced"/>
</dbReference>
<feature type="domain" description="RNA-polymerase II-associated protein 3-like C-terminal" evidence="11">
    <location>
        <begin position="104"/>
        <end position="191"/>
    </location>
</feature>
<accession>A0A1S3JAE8</accession>
<protein>
    <submittedName>
        <fullName evidence="14">Coiled-coil domain-containing protein 103</fullName>
    </submittedName>
</protein>
<comment type="subcellular location">
    <subcellularLocation>
        <location evidence="2">Cell projection</location>
        <location evidence="2">Cilium</location>
        <location evidence="2">Flagellum</location>
    </subcellularLocation>
    <subcellularLocation>
        <location evidence="3">Cytoplasm</location>
    </subcellularLocation>
</comment>
<evidence type="ECO:0000256" key="3">
    <source>
        <dbReference type="ARBA" id="ARBA00004496"/>
    </source>
</evidence>
<keyword evidence="5" id="KW-0963">Cytoplasm</keyword>
<dbReference type="OrthoDB" id="447931at2759"/>
<dbReference type="PANTHER" id="PTHR28572">
    <property type="entry name" value="COILED-COIL DOMAIN-CONTAINING PROTEIN 103"/>
    <property type="match status" value="1"/>
</dbReference>
<dbReference type="GO" id="GO:0036157">
    <property type="term" value="C:outer dynein arm"/>
    <property type="evidence" value="ECO:0007669"/>
    <property type="project" value="InterPro"/>
</dbReference>
<dbReference type="InterPro" id="IPR025986">
    <property type="entry name" value="RPAP3-like_C"/>
</dbReference>
<dbReference type="GeneID" id="106171532"/>
<keyword evidence="6" id="KW-0970">Cilium biogenesis/degradation</keyword>
<dbReference type="RefSeq" id="XP_013407380.1">
    <property type="nucleotide sequence ID" value="XM_013551926.1"/>
</dbReference>
<dbReference type="KEGG" id="lak:106171532"/>
<dbReference type="GO" id="GO:0036159">
    <property type="term" value="P:inner dynein arm assembly"/>
    <property type="evidence" value="ECO:0007669"/>
    <property type="project" value="TreeGrafter"/>
</dbReference>
<dbReference type="PANTHER" id="PTHR28572:SF1">
    <property type="entry name" value="COILED-COIL DOMAIN-CONTAINING PROTEIN 103"/>
    <property type="match status" value="1"/>
</dbReference>
<sequence length="229" mass="26140">MASAKEDKIDFDKLEQELSAAVTADERYWRENDAKFRAVNQKVATYDEFRDIVLAAHLKPLEKTDKIQQDRFKQPWNTIADSASLSSSNTSDTDTLQKMEIKIPNNGHEFAQSWRRHCKTSQDKLNYLRHIGSKNLQAIFKAEISFGLLGEIIDALLNDLSDNIFVVEVLESLTLAGRFGLSLTFLSSSEKENCEKLFSKLDGEIPEDNTDLKNMLEKLREKFQVKTSS</sequence>
<dbReference type="GO" id="GO:0003351">
    <property type="term" value="P:epithelial cilium movement involved in extracellular fluid movement"/>
    <property type="evidence" value="ECO:0007669"/>
    <property type="project" value="TreeGrafter"/>
</dbReference>
<evidence type="ECO:0000256" key="4">
    <source>
        <dbReference type="ARBA" id="ARBA00011738"/>
    </source>
</evidence>
<evidence type="ECO:0000256" key="9">
    <source>
        <dbReference type="ARBA" id="ARBA00023273"/>
    </source>
</evidence>
<evidence type="ECO:0000256" key="1">
    <source>
        <dbReference type="ARBA" id="ARBA00004048"/>
    </source>
</evidence>
<gene>
    <name evidence="14" type="primary">LOC106171532</name>
</gene>
<evidence type="ECO:0000256" key="2">
    <source>
        <dbReference type="ARBA" id="ARBA00004230"/>
    </source>
</evidence>
<comment type="subunit">
    <text evidence="4">Homodimer.</text>
</comment>
<evidence type="ECO:0000256" key="10">
    <source>
        <dbReference type="ARBA" id="ARBA00049986"/>
    </source>
</evidence>
<proteinExistence type="inferred from homology"/>